<evidence type="ECO:0000313" key="2">
    <source>
        <dbReference type="Proteomes" id="UP000237752"/>
    </source>
</evidence>
<proteinExistence type="predicted"/>
<dbReference type="AlphaFoldDB" id="A0A2T0ZX28"/>
<name>A0A2T0ZX28_9ACTN</name>
<sequence>MVYQFDDIKVADADDLFPSFAPSPTVVQLSEEMKNAAPELGETQLVQSYEITVKSFSTGICRLDVAIMYEGDGQKKVAAKWSDAELSYLRRCRSYFAIVASSAAGDTYRIKNLAEGADITGELTATSGVVNRASARRRASELRCTPPIPRARLA</sequence>
<gene>
    <name evidence="1" type="ORF">CLV47_11371</name>
</gene>
<comment type="caution">
    <text evidence="1">The sequence shown here is derived from an EMBL/GenBank/DDBJ whole genome shotgun (WGS) entry which is preliminary data.</text>
</comment>
<reference evidence="1 2" key="1">
    <citation type="submission" date="2018-03" db="EMBL/GenBank/DDBJ databases">
        <title>Genomic Encyclopedia of Archaeal and Bacterial Type Strains, Phase II (KMG-II): from individual species to whole genera.</title>
        <authorList>
            <person name="Goeker M."/>
        </authorList>
    </citation>
    <scope>NUCLEOTIDE SEQUENCE [LARGE SCALE GENOMIC DNA]</scope>
    <source>
        <strain evidence="1 2">DSM 100065</strain>
    </source>
</reference>
<accession>A0A2T0ZX28</accession>
<keyword evidence="2" id="KW-1185">Reference proteome</keyword>
<evidence type="ECO:0000313" key="1">
    <source>
        <dbReference type="EMBL" id="PRZ40906.1"/>
    </source>
</evidence>
<protein>
    <submittedName>
        <fullName evidence="1">Uncharacterized protein</fullName>
    </submittedName>
</protein>
<organism evidence="1 2">
    <name type="scientific">Antricoccus suffuscus</name>
    <dbReference type="NCBI Taxonomy" id="1629062"/>
    <lineage>
        <taxon>Bacteria</taxon>
        <taxon>Bacillati</taxon>
        <taxon>Actinomycetota</taxon>
        <taxon>Actinomycetes</taxon>
        <taxon>Geodermatophilales</taxon>
        <taxon>Antricoccaceae</taxon>
        <taxon>Antricoccus</taxon>
    </lineage>
</organism>
<dbReference type="EMBL" id="PVUE01000013">
    <property type="protein sequence ID" value="PRZ40906.1"/>
    <property type="molecule type" value="Genomic_DNA"/>
</dbReference>
<dbReference type="Proteomes" id="UP000237752">
    <property type="component" value="Unassembled WGS sequence"/>
</dbReference>